<evidence type="ECO:0000256" key="2">
    <source>
        <dbReference type="SAM" id="MobiDB-lite"/>
    </source>
</evidence>
<accession>A0A182MNB9</accession>
<sequence>MANMERPERKGSCRVSNQQLLKMVSYLETAPHVANNTVRGPQTVFWRKVTKDLNDIGPTVRDATTWKRVWFDYKFSVKKRVRKYNEDIAAGIYPKHLSPIHKRIIKLLDLEVKNAKIMEDYDSNSEGVNGDETTQFKNNTFNANYQPDSNVPASIMNDASDSNINPPSTRSSPGAINACQKRIEQLPNITITKQKHDIDPLANGTNSYSGEEASKMKPRKRLRDVMIQKALDTNKAMLAAINSSITSNKELSIELRAVKQTCEELNENFKNVNSTLRELIEALKKK</sequence>
<dbReference type="AlphaFoldDB" id="A0A182MNB9"/>
<organism evidence="3 4">
    <name type="scientific">Anopheles culicifacies</name>
    <dbReference type="NCBI Taxonomy" id="139723"/>
    <lineage>
        <taxon>Eukaryota</taxon>
        <taxon>Metazoa</taxon>
        <taxon>Ecdysozoa</taxon>
        <taxon>Arthropoda</taxon>
        <taxon>Hexapoda</taxon>
        <taxon>Insecta</taxon>
        <taxon>Pterygota</taxon>
        <taxon>Neoptera</taxon>
        <taxon>Endopterygota</taxon>
        <taxon>Diptera</taxon>
        <taxon>Nematocera</taxon>
        <taxon>Culicoidea</taxon>
        <taxon>Culicidae</taxon>
        <taxon>Anophelinae</taxon>
        <taxon>Anopheles</taxon>
        <taxon>culicifacies species complex</taxon>
    </lineage>
</organism>
<dbReference type="EMBL" id="AXCM01002711">
    <property type="status" value="NOT_ANNOTATED_CDS"/>
    <property type="molecule type" value="Genomic_DNA"/>
</dbReference>
<protein>
    <submittedName>
        <fullName evidence="3">Uncharacterized protein</fullName>
    </submittedName>
</protein>
<evidence type="ECO:0000256" key="1">
    <source>
        <dbReference type="SAM" id="Coils"/>
    </source>
</evidence>
<evidence type="ECO:0000313" key="3">
    <source>
        <dbReference type="EnsemblMetazoa" id="ACUA022406-PA"/>
    </source>
</evidence>
<evidence type="ECO:0000313" key="4">
    <source>
        <dbReference type="Proteomes" id="UP000075883"/>
    </source>
</evidence>
<proteinExistence type="predicted"/>
<dbReference type="VEuPathDB" id="VectorBase:ACUA022406"/>
<dbReference type="STRING" id="139723.A0A182MNB9"/>
<keyword evidence="1" id="KW-0175">Coiled coil</keyword>
<reference evidence="4" key="1">
    <citation type="submission" date="2013-09" db="EMBL/GenBank/DDBJ databases">
        <title>The Genome Sequence of Anopheles culicifacies species A.</title>
        <authorList>
            <consortium name="The Broad Institute Genomics Platform"/>
            <person name="Neafsey D.E."/>
            <person name="Besansky N."/>
            <person name="Howell P."/>
            <person name="Walton C."/>
            <person name="Young S.K."/>
            <person name="Zeng Q."/>
            <person name="Gargeya S."/>
            <person name="Fitzgerald M."/>
            <person name="Haas B."/>
            <person name="Abouelleil A."/>
            <person name="Allen A.W."/>
            <person name="Alvarado L."/>
            <person name="Arachchi H.M."/>
            <person name="Berlin A.M."/>
            <person name="Chapman S.B."/>
            <person name="Gainer-Dewar J."/>
            <person name="Goldberg J."/>
            <person name="Griggs A."/>
            <person name="Gujja S."/>
            <person name="Hansen M."/>
            <person name="Howarth C."/>
            <person name="Imamovic A."/>
            <person name="Ireland A."/>
            <person name="Larimer J."/>
            <person name="McCowan C."/>
            <person name="Murphy C."/>
            <person name="Pearson M."/>
            <person name="Poon T.W."/>
            <person name="Priest M."/>
            <person name="Roberts A."/>
            <person name="Saif S."/>
            <person name="Shea T."/>
            <person name="Sisk P."/>
            <person name="Sykes S."/>
            <person name="Wortman J."/>
            <person name="Nusbaum C."/>
            <person name="Birren B."/>
        </authorList>
    </citation>
    <scope>NUCLEOTIDE SEQUENCE [LARGE SCALE GENOMIC DNA]</scope>
    <source>
        <strain evidence="4">A-37</strain>
    </source>
</reference>
<feature type="region of interest" description="Disordered" evidence="2">
    <location>
        <begin position="198"/>
        <end position="219"/>
    </location>
</feature>
<feature type="coiled-coil region" evidence="1">
    <location>
        <begin position="248"/>
        <end position="286"/>
    </location>
</feature>
<dbReference type="Proteomes" id="UP000075883">
    <property type="component" value="Unassembled WGS sequence"/>
</dbReference>
<name>A0A182MNB9_9DIPT</name>
<reference evidence="3" key="2">
    <citation type="submission" date="2020-05" db="UniProtKB">
        <authorList>
            <consortium name="EnsemblMetazoa"/>
        </authorList>
    </citation>
    <scope>IDENTIFICATION</scope>
    <source>
        <strain evidence="3">A-37</strain>
    </source>
</reference>
<keyword evidence="4" id="KW-1185">Reference proteome</keyword>
<dbReference type="EnsemblMetazoa" id="ACUA022406-RA">
    <property type="protein sequence ID" value="ACUA022406-PA"/>
    <property type="gene ID" value="ACUA022406"/>
</dbReference>